<organism evidence="3 4">
    <name type="scientific">Daphnia pulex</name>
    <name type="common">Water flea</name>
    <dbReference type="NCBI Taxonomy" id="6669"/>
    <lineage>
        <taxon>Eukaryota</taxon>
        <taxon>Metazoa</taxon>
        <taxon>Ecdysozoa</taxon>
        <taxon>Arthropoda</taxon>
        <taxon>Crustacea</taxon>
        <taxon>Branchiopoda</taxon>
        <taxon>Diplostraca</taxon>
        <taxon>Cladocera</taxon>
        <taxon>Anomopoda</taxon>
        <taxon>Daphniidae</taxon>
        <taxon>Daphnia</taxon>
    </lineage>
</organism>
<dbReference type="PANTHER" id="PTHR23263:SF124">
    <property type="entry name" value="SMALL PROLINE-RICH PROTEIN 3"/>
    <property type="match status" value="1"/>
</dbReference>
<keyword evidence="2" id="KW-0472">Membrane</keyword>
<feature type="transmembrane region" description="Helical" evidence="2">
    <location>
        <begin position="70"/>
        <end position="88"/>
    </location>
</feature>
<feature type="region of interest" description="Disordered" evidence="1">
    <location>
        <begin position="1"/>
        <end position="21"/>
    </location>
</feature>
<keyword evidence="2" id="KW-0812">Transmembrane</keyword>
<dbReference type="EMBL" id="GL732540">
    <property type="protein sequence ID" value="EFX82155.1"/>
    <property type="molecule type" value="Genomic_DNA"/>
</dbReference>
<sequence>MDTKAQRFRLTTRQHTQRPVTTPKASEYYNTKAPVYYTKTLAVPTYYTEAPKYYSSTSYKTKASSTTPRLAINCGVMLLLGVVSLMAGSTTAVPSSSRYGSYQSTTPPSNCTTTYATASYYTEPHEYYITKAPEYYTTF</sequence>
<evidence type="ECO:0000256" key="2">
    <source>
        <dbReference type="SAM" id="Phobius"/>
    </source>
</evidence>
<name>E9GDW3_DAPPU</name>
<keyword evidence="2" id="KW-1133">Transmembrane helix</keyword>
<dbReference type="HOGENOM" id="CLU_1847130_0_0_1"/>
<evidence type="ECO:0000256" key="1">
    <source>
        <dbReference type="SAM" id="MobiDB-lite"/>
    </source>
</evidence>
<proteinExistence type="predicted"/>
<feature type="compositionally biased region" description="Basic residues" evidence="1">
    <location>
        <begin position="1"/>
        <end position="16"/>
    </location>
</feature>
<reference evidence="3 4" key="1">
    <citation type="journal article" date="2011" name="Science">
        <title>The ecoresponsive genome of Daphnia pulex.</title>
        <authorList>
            <person name="Colbourne J.K."/>
            <person name="Pfrender M.E."/>
            <person name="Gilbert D."/>
            <person name="Thomas W.K."/>
            <person name="Tucker A."/>
            <person name="Oakley T.H."/>
            <person name="Tokishita S."/>
            <person name="Aerts A."/>
            <person name="Arnold G.J."/>
            <person name="Basu M.K."/>
            <person name="Bauer D.J."/>
            <person name="Caceres C.E."/>
            <person name="Carmel L."/>
            <person name="Casola C."/>
            <person name="Choi J.H."/>
            <person name="Detter J.C."/>
            <person name="Dong Q."/>
            <person name="Dusheyko S."/>
            <person name="Eads B.D."/>
            <person name="Frohlich T."/>
            <person name="Geiler-Samerotte K.A."/>
            <person name="Gerlach D."/>
            <person name="Hatcher P."/>
            <person name="Jogdeo S."/>
            <person name="Krijgsveld J."/>
            <person name="Kriventseva E.V."/>
            <person name="Kultz D."/>
            <person name="Laforsch C."/>
            <person name="Lindquist E."/>
            <person name="Lopez J."/>
            <person name="Manak J.R."/>
            <person name="Muller J."/>
            <person name="Pangilinan J."/>
            <person name="Patwardhan R.P."/>
            <person name="Pitluck S."/>
            <person name="Pritham E.J."/>
            <person name="Rechtsteiner A."/>
            <person name="Rho M."/>
            <person name="Rogozin I.B."/>
            <person name="Sakarya O."/>
            <person name="Salamov A."/>
            <person name="Schaack S."/>
            <person name="Shapiro H."/>
            <person name="Shiga Y."/>
            <person name="Skalitzky C."/>
            <person name="Smith Z."/>
            <person name="Souvorov A."/>
            <person name="Sung W."/>
            <person name="Tang Z."/>
            <person name="Tsuchiya D."/>
            <person name="Tu H."/>
            <person name="Vos H."/>
            <person name="Wang M."/>
            <person name="Wolf Y.I."/>
            <person name="Yamagata H."/>
            <person name="Yamada T."/>
            <person name="Ye Y."/>
            <person name="Shaw J.R."/>
            <person name="Andrews J."/>
            <person name="Crease T.J."/>
            <person name="Tang H."/>
            <person name="Lucas S.M."/>
            <person name="Robertson H.M."/>
            <person name="Bork P."/>
            <person name="Koonin E.V."/>
            <person name="Zdobnov E.M."/>
            <person name="Grigoriev I.V."/>
            <person name="Lynch M."/>
            <person name="Boore J.L."/>
        </authorList>
    </citation>
    <scope>NUCLEOTIDE SEQUENCE [LARGE SCALE GENOMIC DNA]</scope>
</reference>
<accession>E9GDW3</accession>
<evidence type="ECO:0000313" key="3">
    <source>
        <dbReference type="EMBL" id="EFX82155.1"/>
    </source>
</evidence>
<dbReference type="PANTHER" id="PTHR23263">
    <property type="entry name" value="SMALL PROLINE-RICH PROTEIN"/>
    <property type="match status" value="1"/>
</dbReference>
<protein>
    <submittedName>
        <fullName evidence="3">Uncharacterized protein</fullName>
    </submittedName>
</protein>
<dbReference type="KEGG" id="dpx:DAPPUDRAFT_241287"/>
<gene>
    <name evidence="3" type="ORF">DAPPUDRAFT_241287</name>
</gene>
<dbReference type="Proteomes" id="UP000000305">
    <property type="component" value="Unassembled WGS sequence"/>
</dbReference>
<keyword evidence="4" id="KW-1185">Reference proteome</keyword>
<dbReference type="AlphaFoldDB" id="E9GDW3"/>
<evidence type="ECO:0000313" key="4">
    <source>
        <dbReference type="Proteomes" id="UP000000305"/>
    </source>
</evidence>
<dbReference type="InParanoid" id="E9GDW3"/>